<gene>
    <name evidence="2" type="ORF">EA797_18500</name>
</gene>
<feature type="signal peptide" evidence="1">
    <location>
        <begin position="1"/>
        <end position="21"/>
    </location>
</feature>
<dbReference type="OrthoDB" id="6997359at2"/>
<keyword evidence="1" id="KW-0732">Signal</keyword>
<reference evidence="2 3" key="1">
    <citation type="submission" date="2018-10" db="EMBL/GenBank/DDBJ databases">
        <title>Pseudomonas zhaodongensis NEAU-ST5-21(T) genome.</title>
        <authorList>
            <person name="Peng J."/>
            <person name="Liu Z.-P."/>
        </authorList>
    </citation>
    <scope>NUCLEOTIDE SEQUENCE [LARGE SCALE GENOMIC DNA]</scope>
    <source>
        <strain evidence="2 3">NEAU-ST5-21</strain>
    </source>
</reference>
<evidence type="ECO:0000313" key="2">
    <source>
        <dbReference type="EMBL" id="RMH88209.1"/>
    </source>
</evidence>
<name>A0A3M2HLG2_9GAMM</name>
<feature type="chain" id="PRO_5018249992" description="Lipoprotein" evidence="1">
    <location>
        <begin position="22"/>
        <end position="140"/>
    </location>
</feature>
<dbReference type="RefSeq" id="WP_122167903.1">
    <property type="nucleotide sequence ID" value="NZ_JAMOIB010000016.1"/>
</dbReference>
<keyword evidence="3" id="KW-1185">Reference proteome</keyword>
<evidence type="ECO:0000313" key="3">
    <source>
        <dbReference type="Proteomes" id="UP000269774"/>
    </source>
</evidence>
<proteinExistence type="predicted"/>
<dbReference type="AlphaFoldDB" id="A0A3M2HLG2"/>
<accession>A0A3M2HLG2</accession>
<protein>
    <recommendedName>
        <fullName evidence="4">Lipoprotein</fullName>
    </recommendedName>
</protein>
<evidence type="ECO:0008006" key="4">
    <source>
        <dbReference type="Google" id="ProtNLM"/>
    </source>
</evidence>
<dbReference type="PROSITE" id="PS51257">
    <property type="entry name" value="PROKAR_LIPOPROTEIN"/>
    <property type="match status" value="1"/>
</dbReference>
<organism evidence="2 3">
    <name type="scientific">Stutzerimonas zhaodongensis</name>
    <dbReference type="NCBI Taxonomy" id="1176257"/>
    <lineage>
        <taxon>Bacteria</taxon>
        <taxon>Pseudomonadati</taxon>
        <taxon>Pseudomonadota</taxon>
        <taxon>Gammaproteobacteria</taxon>
        <taxon>Pseudomonadales</taxon>
        <taxon>Pseudomonadaceae</taxon>
        <taxon>Stutzerimonas</taxon>
    </lineage>
</organism>
<dbReference type="Proteomes" id="UP000269774">
    <property type="component" value="Unassembled WGS sequence"/>
</dbReference>
<sequence>MRLLVAPILSLGLAVGIGGCAGPLPAPDPQMAWVDLRADGIDTFMSDRLDGKRTPDGRYFQVSPGAHELEARYEFEISKGGSGDFGDTQYLRCTMVIRYDDFQPGRRYLFHARSLGFTPQGWLRDEQNEVLARAEAEHCY</sequence>
<dbReference type="EMBL" id="RFFM01000006">
    <property type="protein sequence ID" value="RMH88209.1"/>
    <property type="molecule type" value="Genomic_DNA"/>
</dbReference>
<evidence type="ECO:0000256" key="1">
    <source>
        <dbReference type="SAM" id="SignalP"/>
    </source>
</evidence>
<comment type="caution">
    <text evidence="2">The sequence shown here is derived from an EMBL/GenBank/DDBJ whole genome shotgun (WGS) entry which is preliminary data.</text>
</comment>